<evidence type="ECO:0000256" key="3">
    <source>
        <dbReference type="ARBA" id="ARBA00022527"/>
    </source>
</evidence>
<keyword evidence="3" id="KW-0723">Serine/threonine-protein kinase</keyword>
<dbReference type="Gene3D" id="1.10.510.10">
    <property type="entry name" value="Transferase(Phosphotransferase) domain 1"/>
    <property type="match status" value="1"/>
</dbReference>
<keyword evidence="6" id="KW-0812">Transmembrane</keyword>
<comment type="caution">
    <text evidence="16">The sequence shown here is derived from an EMBL/GenBank/DDBJ whole genome shotgun (WGS) entry which is preliminary data.</text>
</comment>
<evidence type="ECO:0000256" key="11">
    <source>
        <dbReference type="ARBA" id="ARBA00022840"/>
    </source>
</evidence>
<evidence type="ECO:0000313" key="17">
    <source>
        <dbReference type="Proteomes" id="UP000015453"/>
    </source>
</evidence>
<evidence type="ECO:0000256" key="14">
    <source>
        <dbReference type="ARBA" id="ARBA00023180"/>
    </source>
</evidence>
<keyword evidence="4" id="KW-0433">Leucine-rich repeat</keyword>
<dbReference type="AlphaFoldDB" id="S8ELM6"/>
<organism evidence="16 17">
    <name type="scientific">Genlisea aurea</name>
    <dbReference type="NCBI Taxonomy" id="192259"/>
    <lineage>
        <taxon>Eukaryota</taxon>
        <taxon>Viridiplantae</taxon>
        <taxon>Streptophyta</taxon>
        <taxon>Embryophyta</taxon>
        <taxon>Tracheophyta</taxon>
        <taxon>Spermatophyta</taxon>
        <taxon>Magnoliopsida</taxon>
        <taxon>eudicotyledons</taxon>
        <taxon>Gunneridae</taxon>
        <taxon>Pentapetalae</taxon>
        <taxon>asterids</taxon>
        <taxon>lamiids</taxon>
        <taxon>Lamiales</taxon>
        <taxon>Lentibulariaceae</taxon>
        <taxon>Genlisea</taxon>
    </lineage>
</organism>
<reference evidence="16 17" key="1">
    <citation type="journal article" date="2013" name="BMC Genomics">
        <title>The miniature genome of a carnivorous plant Genlisea aurea contains a low number of genes and short non-coding sequences.</title>
        <authorList>
            <person name="Leushkin E.V."/>
            <person name="Sutormin R.A."/>
            <person name="Nabieva E.R."/>
            <person name="Penin A.A."/>
            <person name="Kondrashov A.S."/>
            <person name="Logacheva M.D."/>
        </authorList>
    </citation>
    <scope>NUCLEOTIDE SEQUENCE [LARGE SCALE GENOMIC DNA]</scope>
</reference>
<comment type="subcellular location">
    <subcellularLocation>
        <location evidence="1">Membrane</location>
        <topology evidence="1">Single-pass membrane protein</topology>
    </subcellularLocation>
</comment>
<evidence type="ECO:0000256" key="12">
    <source>
        <dbReference type="ARBA" id="ARBA00022989"/>
    </source>
</evidence>
<dbReference type="PROSITE" id="PS50011">
    <property type="entry name" value="PROTEIN_KINASE_DOM"/>
    <property type="match status" value="1"/>
</dbReference>
<keyword evidence="10" id="KW-0418">Kinase</keyword>
<keyword evidence="12" id="KW-1133">Transmembrane helix</keyword>
<keyword evidence="17" id="KW-1185">Reference proteome</keyword>
<evidence type="ECO:0000256" key="5">
    <source>
        <dbReference type="ARBA" id="ARBA00022679"/>
    </source>
</evidence>
<name>S8ELM6_9LAMI</name>
<gene>
    <name evidence="16" type="ORF">M569_01191</name>
</gene>
<dbReference type="InterPro" id="IPR011009">
    <property type="entry name" value="Kinase-like_dom_sf"/>
</dbReference>
<evidence type="ECO:0000256" key="7">
    <source>
        <dbReference type="ARBA" id="ARBA00022729"/>
    </source>
</evidence>
<keyword evidence="14" id="KW-0325">Glycoprotein</keyword>
<dbReference type="SUPFAM" id="SSF56112">
    <property type="entry name" value="Protein kinase-like (PK-like)"/>
    <property type="match status" value="1"/>
</dbReference>
<dbReference type="PROSITE" id="PS00108">
    <property type="entry name" value="PROTEIN_KINASE_ST"/>
    <property type="match status" value="1"/>
</dbReference>
<evidence type="ECO:0000256" key="9">
    <source>
        <dbReference type="ARBA" id="ARBA00022741"/>
    </source>
</evidence>
<evidence type="ECO:0000256" key="13">
    <source>
        <dbReference type="ARBA" id="ARBA00023136"/>
    </source>
</evidence>
<keyword evidence="13" id="KW-0472">Membrane</keyword>
<keyword evidence="11" id="KW-0067">ATP-binding</keyword>
<keyword evidence="8" id="KW-0677">Repeat</keyword>
<evidence type="ECO:0000256" key="8">
    <source>
        <dbReference type="ARBA" id="ARBA00022737"/>
    </source>
</evidence>
<dbReference type="InterPro" id="IPR000719">
    <property type="entry name" value="Prot_kinase_dom"/>
</dbReference>
<dbReference type="PANTHER" id="PTHR47989">
    <property type="entry name" value="OS01G0750732 PROTEIN"/>
    <property type="match status" value="1"/>
</dbReference>
<keyword evidence="7" id="KW-0732">Signal</keyword>
<dbReference type="EC" id="2.7.11.1" evidence="2"/>
<keyword evidence="5" id="KW-0808">Transferase</keyword>
<evidence type="ECO:0000256" key="6">
    <source>
        <dbReference type="ARBA" id="ARBA00022692"/>
    </source>
</evidence>
<dbReference type="InterPro" id="IPR008271">
    <property type="entry name" value="Ser/Thr_kinase_AS"/>
</dbReference>
<dbReference type="GO" id="GO:0004674">
    <property type="term" value="F:protein serine/threonine kinase activity"/>
    <property type="evidence" value="ECO:0007669"/>
    <property type="project" value="UniProtKB-KW"/>
</dbReference>
<evidence type="ECO:0000256" key="10">
    <source>
        <dbReference type="ARBA" id="ARBA00022777"/>
    </source>
</evidence>
<evidence type="ECO:0000259" key="15">
    <source>
        <dbReference type="PROSITE" id="PS50011"/>
    </source>
</evidence>
<feature type="domain" description="Protein kinase" evidence="15">
    <location>
        <begin position="1"/>
        <end position="183"/>
    </location>
</feature>
<evidence type="ECO:0000256" key="2">
    <source>
        <dbReference type="ARBA" id="ARBA00012513"/>
    </source>
</evidence>
<dbReference type="Pfam" id="PF00069">
    <property type="entry name" value="Pkinase"/>
    <property type="match status" value="1"/>
</dbReference>
<dbReference type="PANTHER" id="PTHR47989:SF62">
    <property type="entry name" value="OS05G0423500 PROTEIN"/>
    <property type="match status" value="1"/>
</dbReference>
<feature type="non-terminal residue" evidence="16">
    <location>
        <position position="1"/>
    </location>
</feature>
<evidence type="ECO:0000256" key="4">
    <source>
        <dbReference type="ARBA" id="ARBA00022614"/>
    </source>
</evidence>
<keyword evidence="9" id="KW-0547">Nucleotide-binding</keyword>
<dbReference type="OrthoDB" id="1194078at2759"/>
<dbReference type="GO" id="GO:0005524">
    <property type="term" value="F:ATP binding"/>
    <property type="evidence" value="ECO:0007669"/>
    <property type="project" value="UniProtKB-KW"/>
</dbReference>
<dbReference type="GO" id="GO:0016020">
    <property type="term" value="C:membrane"/>
    <property type="evidence" value="ECO:0007669"/>
    <property type="project" value="UniProtKB-SubCell"/>
</dbReference>
<dbReference type="FunFam" id="1.10.510.10:FF:000453">
    <property type="entry name" value="LRR receptor-like serine/threonine-protein kinase HSL2"/>
    <property type="match status" value="1"/>
</dbReference>
<dbReference type="EMBL" id="AUSU01000392">
    <property type="protein sequence ID" value="EPS73567.1"/>
    <property type="molecule type" value="Genomic_DNA"/>
</dbReference>
<dbReference type="Proteomes" id="UP000015453">
    <property type="component" value="Unassembled WGS sequence"/>
</dbReference>
<proteinExistence type="predicted"/>
<evidence type="ECO:0000256" key="1">
    <source>
        <dbReference type="ARBA" id="ARBA00004167"/>
    </source>
</evidence>
<sequence>KSGIHLDWNSRIRIALDAARGLSYLHELADPPIIHRDVKSTNILLDHKLNAKVADFGLSKLVGDTNKGYITTQVKGTLGYMDPEYYMTQQLTEKSDVYSFGIVLLELITARAPIQNGKHIVKLVHESMADSQAFHQIIDPKLESESKLIGLETIIEMAFHCVRESSNERPTMGSVVRTIEAIVEMAGPSYMMPMQKKLSSSSFDEESPLDSFAIEGSNVSIGSFPFQVQR</sequence>
<accession>S8ELM6</accession>
<dbReference type="SMART" id="SM00220">
    <property type="entry name" value="S_TKc"/>
    <property type="match status" value="1"/>
</dbReference>
<protein>
    <recommendedName>
        <fullName evidence="2">non-specific serine/threonine protein kinase</fullName>
        <ecNumber evidence="2">2.7.11.1</ecNumber>
    </recommendedName>
</protein>
<evidence type="ECO:0000313" key="16">
    <source>
        <dbReference type="EMBL" id="EPS73567.1"/>
    </source>
</evidence>